<evidence type="ECO:0000313" key="9">
    <source>
        <dbReference type="EMBL" id="TPG09724.1"/>
    </source>
</evidence>
<dbReference type="Gene3D" id="2.60.40.1120">
    <property type="entry name" value="Carboxypeptidase-like, regulatory domain"/>
    <property type="match status" value="1"/>
</dbReference>
<dbReference type="Gene3D" id="2.40.170.20">
    <property type="entry name" value="TonB-dependent receptor, beta-barrel domain"/>
    <property type="match status" value="1"/>
</dbReference>
<accession>A0A502FB14</accession>
<comment type="caution">
    <text evidence="9">The sequence shown here is derived from an EMBL/GenBank/DDBJ whole genome shotgun (WGS) entry which is preliminary data.</text>
</comment>
<evidence type="ECO:0000256" key="3">
    <source>
        <dbReference type="ARBA" id="ARBA00022452"/>
    </source>
</evidence>
<dbReference type="GO" id="GO:0030246">
    <property type="term" value="F:carbohydrate binding"/>
    <property type="evidence" value="ECO:0007669"/>
    <property type="project" value="InterPro"/>
</dbReference>
<keyword evidence="9" id="KW-0675">Receptor</keyword>
<proteinExistence type="predicted"/>
<keyword evidence="7" id="KW-0732">Signal</keyword>
<keyword evidence="5" id="KW-0472">Membrane</keyword>
<keyword evidence="6" id="KW-0998">Cell outer membrane</keyword>
<feature type="chain" id="PRO_5030107355" evidence="7">
    <location>
        <begin position="32"/>
        <end position="955"/>
    </location>
</feature>
<evidence type="ECO:0000256" key="7">
    <source>
        <dbReference type="SAM" id="SignalP"/>
    </source>
</evidence>
<name>A0A502FB14_9GAMM</name>
<keyword evidence="10" id="KW-1185">Reference proteome</keyword>
<evidence type="ECO:0000256" key="6">
    <source>
        <dbReference type="ARBA" id="ARBA00023237"/>
    </source>
</evidence>
<dbReference type="EMBL" id="RCZO01000004">
    <property type="protein sequence ID" value="TPG09724.1"/>
    <property type="molecule type" value="Genomic_DNA"/>
</dbReference>
<feature type="signal peptide" evidence="7">
    <location>
        <begin position="1"/>
        <end position="31"/>
    </location>
</feature>
<dbReference type="GO" id="GO:0015344">
    <property type="term" value="F:siderophore uptake transmembrane transporter activity"/>
    <property type="evidence" value="ECO:0007669"/>
    <property type="project" value="TreeGrafter"/>
</dbReference>
<evidence type="ECO:0000259" key="8">
    <source>
        <dbReference type="Pfam" id="PF25183"/>
    </source>
</evidence>
<evidence type="ECO:0000256" key="2">
    <source>
        <dbReference type="ARBA" id="ARBA00022448"/>
    </source>
</evidence>
<dbReference type="SUPFAM" id="SSF49452">
    <property type="entry name" value="Starch-binding domain-like"/>
    <property type="match status" value="1"/>
</dbReference>
<dbReference type="InterPro" id="IPR039426">
    <property type="entry name" value="TonB-dep_rcpt-like"/>
</dbReference>
<dbReference type="PANTHER" id="PTHR30069:SF46">
    <property type="entry name" value="OAR PROTEIN"/>
    <property type="match status" value="1"/>
</dbReference>
<dbReference type="Proteomes" id="UP000319486">
    <property type="component" value="Unassembled WGS sequence"/>
</dbReference>
<dbReference type="InterPro" id="IPR013784">
    <property type="entry name" value="Carb-bd-like_fold"/>
</dbReference>
<keyword evidence="3" id="KW-1134">Transmembrane beta strand</keyword>
<dbReference type="Pfam" id="PF25183">
    <property type="entry name" value="OMP_b-brl_4"/>
    <property type="match status" value="2"/>
</dbReference>
<evidence type="ECO:0000256" key="1">
    <source>
        <dbReference type="ARBA" id="ARBA00004571"/>
    </source>
</evidence>
<evidence type="ECO:0000256" key="4">
    <source>
        <dbReference type="ARBA" id="ARBA00022692"/>
    </source>
</evidence>
<dbReference type="InterPro" id="IPR057601">
    <property type="entry name" value="Oar-like_b-barrel"/>
</dbReference>
<protein>
    <submittedName>
        <fullName evidence="9">TonB-dependent receptor</fullName>
    </submittedName>
</protein>
<evidence type="ECO:0000256" key="5">
    <source>
        <dbReference type="ARBA" id="ARBA00023136"/>
    </source>
</evidence>
<keyword evidence="4" id="KW-0812">Transmembrane</keyword>
<dbReference type="SUPFAM" id="SSF56935">
    <property type="entry name" value="Porins"/>
    <property type="match status" value="1"/>
</dbReference>
<dbReference type="Pfam" id="PF13620">
    <property type="entry name" value="CarboxypepD_reg"/>
    <property type="match status" value="1"/>
</dbReference>
<comment type="subcellular location">
    <subcellularLocation>
        <location evidence="1">Cell outer membrane</location>
        <topology evidence="1">Multi-pass membrane protein</topology>
    </subcellularLocation>
</comment>
<feature type="domain" description="TonB-dependent transporter Oar-like beta-barrel" evidence="8">
    <location>
        <begin position="255"/>
        <end position="344"/>
    </location>
</feature>
<dbReference type="GO" id="GO:0009279">
    <property type="term" value="C:cell outer membrane"/>
    <property type="evidence" value="ECO:0007669"/>
    <property type="project" value="UniProtKB-SubCell"/>
</dbReference>
<dbReference type="GO" id="GO:0044718">
    <property type="term" value="P:siderophore transmembrane transport"/>
    <property type="evidence" value="ECO:0007669"/>
    <property type="project" value="TreeGrafter"/>
</dbReference>
<dbReference type="RefSeq" id="WP_140651507.1">
    <property type="nucleotide sequence ID" value="NZ_RCZB01000004.1"/>
</dbReference>
<dbReference type="OrthoDB" id="9768147at2"/>
<organism evidence="9 10">
    <name type="scientific">Rhodanobacter glycinis</name>
    <dbReference type="NCBI Taxonomy" id="582702"/>
    <lineage>
        <taxon>Bacteria</taxon>
        <taxon>Pseudomonadati</taxon>
        <taxon>Pseudomonadota</taxon>
        <taxon>Gammaproteobacteria</taxon>
        <taxon>Lysobacterales</taxon>
        <taxon>Rhodanobacteraceae</taxon>
        <taxon>Rhodanobacter</taxon>
    </lineage>
</organism>
<gene>
    <name evidence="9" type="ORF">EAH88_08590</name>
</gene>
<dbReference type="AlphaFoldDB" id="A0A502FB14"/>
<feature type="domain" description="TonB-dependent transporter Oar-like beta-barrel" evidence="8">
    <location>
        <begin position="406"/>
        <end position="859"/>
    </location>
</feature>
<keyword evidence="2" id="KW-0813">Transport</keyword>
<reference evidence="9 10" key="1">
    <citation type="journal article" date="2019" name="Environ. Microbiol.">
        <title>Species interactions and distinct microbial communities in high Arctic permafrost affected cryosols are associated with the CH4 and CO2 gas fluxes.</title>
        <authorList>
            <person name="Altshuler I."/>
            <person name="Hamel J."/>
            <person name="Turney S."/>
            <person name="Magnuson E."/>
            <person name="Levesque R."/>
            <person name="Greer C."/>
            <person name="Whyte L.G."/>
        </authorList>
    </citation>
    <scope>NUCLEOTIDE SEQUENCE [LARGE SCALE GENOMIC DNA]</scope>
    <source>
        <strain evidence="9 10">S13Y</strain>
    </source>
</reference>
<dbReference type="InterPro" id="IPR036942">
    <property type="entry name" value="Beta-barrel_TonB_sf"/>
</dbReference>
<dbReference type="PANTHER" id="PTHR30069">
    <property type="entry name" value="TONB-DEPENDENT OUTER MEMBRANE RECEPTOR"/>
    <property type="match status" value="1"/>
</dbReference>
<sequence length="955" mass="104383">MVKQRMLSRQISLACAGLLVTTLLLPGIVSAQNSTATLRGHITAPQGQVPTQVVATNTATGFVNKSKVTADGNYTLVSLAPGSYNIVASGNGSSATQSVTVHVGQSLTLNLNTAATAPAASTANATNLQGVTVSAASLFEARTSEVAQNVSQAQIANLPQNERNFMSFAQLVPGVTISHDPNAKSFSSGGQSAENVNVFIDGASQRNDILKGGLVGQDSSRGNPFSQEAVAEYRVLTQNYKAEYEQAGTAIITAVTKSGSNDFHGTIYDYFQNQGMLAQDSFDKKNHVKKPEYKRQQRGFNIGGPIIKDQLEFFINYEERKDAALQNVTINDPRFSQYNGTFSAPFHEKSWFGKLSWQPNEDNSVDLSYSDRKDNETLGFGGTTAYQGRQQRQNNVGDLLLKWETNGNGWTNDLLLDSGRYKFNPSGAEPDLIQQNYEGTATIGGATGLQNKSQSQVTLRDDLTFTGLSWHGDHTVKVGVKYSDYSLDLLQNNNAIPSYSYNVSQPGGFTSPYRAVYSPLGTGIHVHDNQLGLYAQDDWDVTDRLQLNLGLRWDYETNALDKGYVTPASQVAVLEYNGLQNNISDGHSRKPQKDQIQPRLGFSLDVSKDGDASTTVFGGAGRYFSRTPYDWISQEPIHSQVPNYTFLFSPDGSVPGTIAWDPKYLTVAGLDQIIGSSTAGFSNEIDTINNHTKAPYTDQFSVGIKQVLGDWTGSLTLSRVLGYRQFTWVWGNRVPGPGFNLINPPGAAVSYVVLSNAYKKTQSSSVLVGISKPYTTASGWGMDIAYTYQRARQSGNDNYSLDYADPTGYTHDYVGPKHNLVISGQVHGPWDTRFSAIATYNSGAPYSYSMGYNGNDATGLIACDYNCAQVINGRYGRPYINLDLAVSKEWRWGQSQALQLRLDVFNVLNRDVINGYSSNFYHFGNFATPDPTFGQTTSADPNQTRRFQIGARYSF</sequence>
<evidence type="ECO:0000313" key="10">
    <source>
        <dbReference type="Proteomes" id="UP000319486"/>
    </source>
</evidence>